<dbReference type="InterPro" id="IPR028322">
    <property type="entry name" value="PNRC-like_rgn"/>
</dbReference>
<dbReference type="VEuPathDB" id="FungiDB:BDEG_22675"/>
<name>A0A177WF93_BATDL</name>
<reference evidence="2 3" key="2">
    <citation type="submission" date="2016-05" db="EMBL/GenBank/DDBJ databases">
        <title>Lineage-specific infection strategies underlie the spectrum of fungal disease in amphibians.</title>
        <authorList>
            <person name="Cuomo C.A."/>
            <person name="Farrer R.A."/>
            <person name="James T."/>
            <person name="Longcore J."/>
            <person name="Birren B."/>
        </authorList>
    </citation>
    <scope>NUCLEOTIDE SEQUENCE [LARGE SCALE GENOMIC DNA]</scope>
    <source>
        <strain evidence="2 3">JEL423</strain>
    </source>
</reference>
<proteinExistence type="predicted"/>
<protein>
    <submittedName>
        <fullName evidence="2">Uncharacterized protein</fullName>
    </submittedName>
</protein>
<sequence length="578" mass="62417">MAAATVATQSHLIIQQQQHHLIRPIQYTTTVTPLKVTFTTTSSMPANVSSTTTHLDAVSLTHQQSGNLLKSQSNKPSKNHRSSDGNILNSRSNSKRSGKATPKENPKCNVTDKGNDPSKLSKQLKQQDHDNPNQRSKKQSYTPKPSHGASPSAARGPKREPKQTPATHERPSTSKQPNAPAGNLCESTDGNTNSNDSISPTSNDSSPATTPKTSRKKKQLPCLAVPVSTVVHAAPQSAQSLRKPQSHQALSLKVSVQPTGSTRTRRLSVPLVSATDTLTNSRYATTASATSSGVDSTLRGDSPYAGATFQNSPAASALPIPMFSRSIDRDASPWTTGKAHLNHTATTPTAGANMYLHHDRSGSSVTSISDSHQQQYHNDQYPILYSPSQNAISRRPPASSLSLQSSDLEPMFACEDGGIDSHEDLRNKSRNLLAMLSAADQSGYAEDRSQGVILRQTRPLMPAGMIATSPFHLQSSQQHPYGQPYIHLQTSQDAFAFSMASSVDSPAAMPSPVYQPNPNHQFDQFQQTQHRPLMPPYGNLQPHMFIPVSLSTAPILHNRPELADLSQHLKHVLGLGSQ</sequence>
<dbReference type="STRING" id="403673.A0A177WF93"/>
<dbReference type="AlphaFoldDB" id="A0A177WF93"/>
<accession>A0A177WF93</accession>
<gene>
    <name evidence="2" type="ORF">BDEG_22675</name>
</gene>
<evidence type="ECO:0000313" key="2">
    <source>
        <dbReference type="EMBL" id="OAJ38769.1"/>
    </source>
</evidence>
<evidence type="ECO:0000256" key="1">
    <source>
        <dbReference type="SAM" id="MobiDB-lite"/>
    </source>
</evidence>
<reference evidence="2 3" key="1">
    <citation type="submission" date="2006-10" db="EMBL/GenBank/DDBJ databases">
        <title>The Genome Sequence of Batrachochytrium dendrobatidis JEL423.</title>
        <authorList>
            <consortium name="The Broad Institute Genome Sequencing Platform"/>
            <person name="Birren B."/>
            <person name="Lander E."/>
            <person name="Galagan J."/>
            <person name="Cuomo C."/>
            <person name="Devon K."/>
            <person name="Jaffe D."/>
            <person name="Butler J."/>
            <person name="Alvarez P."/>
            <person name="Gnerre S."/>
            <person name="Grabherr M."/>
            <person name="Kleber M."/>
            <person name="Mauceli E."/>
            <person name="Brockman W."/>
            <person name="Young S."/>
            <person name="LaButti K."/>
            <person name="Sykes S."/>
            <person name="DeCaprio D."/>
            <person name="Crawford M."/>
            <person name="Koehrsen M."/>
            <person name="Engels R."/>
            <person name="Montgomery P."/>
            <person name="Pearson M."/>
            <person name="Howarth C."/>
            <person name="Larson L."/>
            <person name="White J."/>
            <person name="O'Leary S."/>
            <person name="Kodira C."/>
            <person name="Zeng Q."/>
            <person name="Yandava C."/>
            <person name="Alvarado L."/>
            <person name="Longcore J."/>
            <person name="James T."/>
        </authorList>
    </citation>
    <scope>NUCLEOTIDE SEQUENCE [LARGE SCALE GENOMIC DNA]</scope>
    <source>
        <strain evidence="2 3">JEL423</strain>
    </source>
</reference>
<dbReference type="GO" id="GO:0016071">
    <property type="term" value="P:mRNA metabolic process"/>
    <property type="evidence" value="ECO:0007669"/>
    <property type="project" value="UniProtKB-ARBA"/>
</dbReference>
<feature type="compositionally biased region" description="Polar residues" evidence="1">
    <location>
        <begin position="185"/>
        <end position="212"/>
    </location>
</feature>
<feature type="compositionally biased region" description="Basic and acidic residues" evidence="1">
    <location>
        <begin position="157"/>
        <end position="172"/>
    </location>
</feature>
<dbReference type="Proteomes" id="UP000077115">
    <property type="component" value="Unassembled WGS sequence"/>
</dbReference>
<dbReference type="EMBL" id="DS022302">
    <property type="protein sequence ID" value="OAJ38769.1"/>
    <property type="molecule type" value="Genomic_DNA"/>
</dbReference>
<dbReference type="OrthoDB" id="2163405at2759"/>
<organism evidence="2 3">
    <name type="scientific">Batrachochytrium dendrobatidis (strain JEL423)</name>
    <dbReference type="NCBI Taxonomy" id="403673"/>
    <lineage>
        <taxon>Eukaryota</taxon>
        <taxon>Fungi</taxon>
        <taxon>Fungi incertae sedis</taxon>
        <taxon>Chytridiomycota</taxon>
        <taxon>Chytridiomycota incertae sedis</taxon>
        <taxon>Chytridiomycetes</taxon>
        <taxon>Rhizophydiales</taxon>
        <taxon>Rhizophydiales incertae sedis</taxon>
        <taxon>Batrachochytrium</taxon>
    </lineage>
</organism>
<dbReference type="Pfam" id="PF15365">
    <property type="entry name" value="PNRC"/>
    <property type="match status" value="1"/>
</dbReference>
<evidence type="ECO:0000313" key="3">
    <source>
        <dbReference type="Proteomes" id="UP000077115"/>
    </source>
</evidence>
<feature type="region of interest" description="Disordered" evidence="1">
    <location>
        <begin position="68"/>
        <end position="221"/>
    </location>
</feature>